<evidence type="ECO:0000313" key="1">
    <source>
        <dbReference type="EMBL" id="GGN96818.1"/>
    </source>
</evidence>
<dbReference type="AlphaFoldDB" id="A0A918DBM8"/>
<keyword evidence="2" id="KW-1185">Reference proteome</keyword>
<organism evidence="1 2">
    <name type="scientific">Streptomyces albiflavescens</name>
    <dbReference type="NCBI Taxonomy" id="1623582"/>
    <lineage>
        <taxon>Bacteria</taxon>
        <taxon>Bacillati</taxon>
        <taxon>Actinomycetota</taxon>
        <taxon>Actinomycetes</taxon>
        <taxon>Kitasatosporales</taxon>
        <taxon>Streptomycetaceae</taxon>
        <taxon>Streptomyces</taxon>
    </lineage>
</organism>
<reference evidence="1 2" key="1">
    <citation type="journal article" date="2014" name="Int. J. Syst. Evol. Microbiol.">
        <title>Complete genome sequence of Corynebacterium casei LMG S-19264T (=DSM 44701T), isolated from a smear-ripened cheese.</title>
        <authorList>
            <consortium name="US DOE Joint Genome Institute (JGI-PGF)"/>
            <person name="Walter F."/>
            <person name="Albersmeier A."/>
            <person name="Kalinowski J."/>
            <person name="Ruckert C."/>
        </authorList>
    </citation>
    <scope>NUCLEOTIDE SEQUENCE [LARGE SCALE GENOMIC DNA]</scope>
    <source>
        <strain evidence="1 2">CGMCC 4.7111</strain>
    </source>
</reference>
<gene>
    <name evidence="1" type="ORF">GCM10011579_098690</name>
</gene>
<proteinExistence type="predicted"/>
<sequence>MARVQGVLSRRRAGGITQGQARQEVLSLLTSYTRNQAPRNAHWVYEELGEEPVERPMLGA</sequence>
<dbReference type="RefSeq" id="WP_189192713.1">
    <property type="nucleotide sequence ID" value="NZ_BMMM01000039.1"/>
</dbReference>
<dbReference type="EMBL" id="BMMM01000039">
    <property type="protein sequence ID" value="GGN96818.1"/>
    <property type="molecule type" value="Genomic_DNA"/>
</dbReference>
<accession>A0A918DBM8</accession>
<protein>
    <submittedName>
        <fullName evidence="1">Uncharacterized protein</fullName>
    </submittedName>
</protein>
<dbReference type="Proteomes" id="UP000600365">
    <property type="component" value="Unassembled WGS sequence"/>
</dbReference>
<name>A0A918DBM8_9ACTN</name>
<comment type="caution">
    <text evidence="1">The sequence shown here is derived from an EMBL/GenBank/DDBJ whole genome shotgun (WGS) entry which is preliminary data.</text>
</comment>
<evidence type="ECO:0000313" key="2">
    <source>
        <dbReference type="Proteomes" id="UP000600365"/>
    </source>
</evidence>